<reference evidence="5" key="1">
    <citation type="submission" date="2020-11" db="EMBL/GenBank/DDBJ databases">
        <authorList>
            <person name="Whiteford S."/>
        </authorList>
    </citation>
    <scope>NUCLEOTIDE SEQUENCE</scope>
</reference>
<protein>
    <submittedName>
        <fullName evidence="5">(diamondback moth) hypothetical protein</fullName>
    </submittedName>
</protein>
<evidence type="ECO:0000313" key="5">
    <source>
        <dbReference type="EMBL" id="CAG9119883.1"/>
    </source>
</evidence>
<evidence type="ECO:0000256" key="3">
    <source>
        <dbReference type="PROSITE-ProRule" id="PRU00497"/>
    </source>
</evidence>
<keyword evidence="2 4" id="KW-0732">Signal</keyword>
<dbReference type="PROSITE" id="PS51155">
    <property type="entry name" value="CHIT_BIND_RR_2"/>
    <property type="match status" value="1"/>
</dbReference>
<dbReference type="InterPro" id="IPR000618">
    <property type="entry name" value="Insect_cuticle"/>
</dbReference>
<dbReference type="InterPro" id="IPR050468">
    <property type="entry name" value="Cuticle_Struct_Prot"/>
</dbReference>
<dbReference type="InterPro" id="IPR031311">
    <property type="entry name" value="CHIT_BIND_RR_consensus"/>
</dbReference>
<dbReference type="GO" id="GO:0008010">
    <property type="term" value="F:structural constituent of chitin-based larval cuticle"/>
    <property type="evidence" value="ECO:0007669"/>
    <property type="project" value="TreeGrafter"/>
</dbReference>
<dbReference type="PROSITE" id="PS00233">
    <property type="entry name" value="CHIT_BIND_RR_1"/>
    <property type="match status" value="1"/>
</dbReference>
<proteinExistence type="predicted"/>
<feature type="signal peptide" evidence="4">
    <location>
        <begin position="1"/>
        <end position="19"/>
    </location>
</feature>
<feature type="chain" id="PRO_5035787265" evidence="4">
    <location>
        <begin position="20"/>
        <end position="139"/>
    </location>
</feature>
<evidence type="ECO:0000256" key="1">
    <source>
        <dbReference type="ARBA" id="ARBA00022460"/>
    </source>
</evidence>
<dbReference type="PANTHER" id="PTHR10380">
    <property type="entry name" value="CUTICLE PROTEIN"/>
    <property type="match status" value="1"/>
</dbReference>
<dbReference type="PANTHER" id="PTHR10380:SF173">
    <property type="entry name" value="CUTICULAR PROTEIN 47EF, ISOFORM C-RELATED"/>
    <property type="match status" value="1"/>
</dbReference>
<accession>A0A8S4EWG6</accession>
<evidence type="ECO:0000256" key="2">
    <source>
        <dbReference type="ARBA" id="ARBA00022729"/>
    </source>
</evidence>
<comment type="caution">
    <text evidence="5">The sequence shown here is derived from an EMBL/GenBank/DDBJ whole genome shotgun (WGS) entry which is preliminary data.</text>
</comment>
<dbReference type="GO" id="GO:0062129">
    <property type="term" value="C:chitin-based extracellular matrix"/>
    <property type="evidence" value="ECO:0007669"/>
    <property type="project" value="TreeGrafter"/>
</dbReference>
<dbReference type="EMBL" id="CAJHNJ030000023">
    <property type="protein sequence ID" value="CAG9119883.1"/>
    <property type="molecule type" value="Genomic_DNA"/>
</dbReference>
<organism evidence="5 6">
    <name type="scientific">Plutella xylostella</name>
    <name type="common">Diamondback moth</name>
    <name type="synonym">Plutella maculipennis</name>
    <dbReference type="NCBI Taxonomy" id="51655"/>
    <lineage>
        <taxon>Eukaryota</taxon>
        <taxon>Metazoa</taxon>
        <taxon>Ecdysozoa</taxon>
        <taxon>Arthropoda</taxon>
        <taxon>Hexapoda</taxon>
        <taxon>Insecta</taxon>
        <taxon>Pterygota</taxon>
        <taxon>Neoptera</taxon>
        <taxon>Endopterygota</taxon>
        <taxon>Lepidoptera</taxon>
        <taxon>Glossata</taxon>
        <taxon>Ditrysia</taxon>
        <taxon>Yponomeutoidea</taxon>
        <taxon>Plutellidae</taxon>
        <taxon>Plutella</taxon>
    </lineage>
</organism>
<keyword evidence="1 3" id="KW-0193">Cuticle</keyword>
<dbReference type="PRINTS" id="PR00947">
    <property type="entry name" value="CUTICLE"/>
</dbReference>
<keyword evidence="6" id="KW-1185">Reference proteome</keyword>
<dbReference type="Proteomes" id="UP000653454">
    <property type="component" value="Unassembled WGS sequence"/>
</dbReference>
<dbReference type="AlphaFoldDB" id="A0A8S4EWG6"/>
<name>A0A8S4EWG6_PLUXY</name>
<evidence type="ECO:0000313" key="6">
    <source>
        <dbReference type="Proteomes" id="UP000653454"/>
    </source>
</evidence>
<dbReference type="Pfam" id="PF00379">
    <property type="entry name" value="Chitin_bind_4"/>
    <property type="match status" value="1"/>
</dbReference>
<sequence length="139" mass="14621">MLNFQKLLLLCACVAVASADVSHLLKAQAAGGAEKDAPILKQELDVGVDSYAWSYETGNGISAAAQGQLINAGQENEAAVAQGQASWTSPEGEQVQLQYVADENGYQPQGSHLPTSPPIPAAILRALEYIQAHPPKPEN</sequence>
<evidence type="ECO:0000256" key="4">
    <source>
        <dbReference type="SAM" id="SignalP"/>
    </source>
</evidence>
<gene>
    <name evidence="5" type="ORF">PLXY2_LOCUS6989</name>
</gene>